<dbReference type="Gene3D" id="2.60.40.150">
    <property type="entry name" value="C2 domain"/>
    <property type="match status" value="1"/>
</dbReference>
<evidence type="ECO:0000256" key="5">
    <source>
        <dbReference type="ARBA" id="ARBA00023136"/>
    </source>
</evidence>
<dbReference type="PANTHER" id="PTHR12546">
    <property type="entry name" value="FER-1-LIKE"/>
    <property type="match status" value="1"/>
</dbReference>
<dbReference type="CDD" id="cd08374">
    <property type="entry name" value="C2F_Ferlin"/>
    <property type="match status" value="1"/>
</dbReference>
<evidence type="ECO:0000313" key="7">
    <source>
        <dbReference type="Ensembl" id="ENSXCOP00000022887.1"/>
    </source>
</evidence>
<organism evidence="7 8">
    <name type="scientific">Xiphophorus couchianus</name>
    <name type="common">Monterrey platyfish</name>
    <dbReference type="NCBI Taxonomy" id="32473"/>
    <lineage>
        <taxon>Eukaryota</taxon>
        <taxon>Metazoa</taxon>
        <taxon>Chordata</taxon>
        <taxon>Craniata</taxon>
        <taxon>Vertebrata</taxon>
        <taxon>Euteleostomi</taxon>
        <taxon>Actinopterygii</taxon>
        <taxon>Neopterygii</taxon>
        <taxon>Teleostei</taxon>
        <taxon>Neoteleostei</taxon>
        <taxon>Acanthomorphata</taxon>
        <taxon>Ovalentaria</taxon>
        <taxon>Atherinomorphae</taxon>
        <taxon>Cyprinodontiformes</taxon>
        <taxon>Poeciliidae</taxon>
        <taxon>Poeciliinae</taxon>
        <taxon>Xiphophorus</taxon>
    </lineage>
</organism>
<dbReference type="AlphaFoldDB" id="A0A3B5MGL9"/>
<dbReference type="Ensembl" id="ENSXCOT00000023162.1">
    <property type="protein sequence ID" value="ENSXCOP00000022887.1"/>
    <property type="gene ID" value="ENSXCOG00000017096.1"/>
</dbReference>
<dbReference type="InterPro" id="IPR035892">
    <property type="entry name" value="C2_domain_sf"/>
</dbReference>
<evidence type="ECO:0000256" key="1">
    <source>
        <dbReference type="ARBA" id="ARBA00004167"/>
    </source>
</evidence>
<dbReference type="GO" id="GO:0016020">
    <property type="term" value="C:membrane"/>
    <property type="evidence" value="ECO:0007669"/>
    <property type="project" value="UniProtKB-SubCell"/>
</dbReference>
<evidence type="ECO:0000259" key="6">
    <source>
        <dbReference type="PROSITE" id="PS50004"/>
    </source>
</evidence>
<feature type="domain" description="C2" evidence="6">
    <location>
        <begin position="43"/>
        <end position="175"/>
    </location>
</feature>
<reference evidence="7" key="2">
    <citation type="submission" date="2025-09" db="UniProtKB">
        <authorList>
            <consortium name="Ensembl"/>
        </authorList>
    </citation>
    <scope>IDENTIFICATION</scope>
</reference>
<dbReference type="PROSITE" id="PS50004">
    <property type="entry name" value="C2"/>
    <property type="match status" value="1"/>
</dbReference>
<dbReference type="GO" id="GO:0007009">
    <property type="term" value="P:plasma membrane organization"/>
    <property type="evidence" value="ECO:0007669"/>
    <property type="project" value="TreeGrafter"/>
</dbReference>
<evidence type="ECO:0000256" key="2">
    <source>
        <dbReference type="ARBA" id="ARBA00022692"/>
    </source>
</evidence>
<sequence>IPAVGCKLVPEHIETRILYNKARPGMDQGQVQMWVDMFPMDLPHPGPPVDISPRKPKGYELRIIIWNTEDVILEDSNFLTGQQSSDIYIKGWLKGLEDDRQETDVHYNSLTGEGNFNWRFVFPFSYLPAEKVVVVKKRDHIFSLDKTEQKLPAILIMQVWDFETLSSDDFLGGCV</sequence>
<dbReference type="GeneTree" id="ENSGT00940000159069"/>
<evidence type="ECO:0000313" key="8">
    <source>
        <dbReference type="Proteomes" id="UP000261380"/>
    </source>
</evidence>
<dbReference type="SUPFAM" id="SSF49562">
    <property type="entry name" value="C2 domain (Calcium/lipid-binding domain, CaLB)"/>
    <property type="match status" value="1"/>
</dbReference>
<evidence type="ECO:0000256" key="4">
    <source>
        <dbReference type="ARBA" id="ARBA00022989"/>
    </source>
</evidence>
<dbReference type="STRING" id="32473.ENSXCOP00000022887"/>
<evidence type="ECO:0000256" key="3">
    <source>
        <dbReference type="ARBA" id="ARBA00022737"/>
    </source>
</evidence>
<dbReference type="InterPro" id="IPR037721">
    <property type="entry name" value="Ferlin"/>
</dbReference>
<keyword evidence="3" id="KW-0677">Repeat</keyword>
<keyword evidence="5" id="KW-0472">Membrane</keyword>
<keyword evidence="2" id="KW-0812">Transmembrane</keyword>
<dbReference type="PANTHER" id="PTHR12546:SF37">
    <property type="entry name" value="FER-1-LIKE 6 (C. ELEGANS)"/>
    <property type="match status" value="1"/>
</dbReference>
<accession>A0A3B5MGL9</accession>
<name>A0A3B5MGL9_9TELE</name>
<dbReference type="InterPro" id="IPR037725">
    <property type="entry name" value="C2F_Ferlin"/>
</dbReference>
<protein>
    <recommendedName>
        <fullName evidence="6">C2 domain-containing protein</fullName>
    </recommendedName>
</protein>
<dbReference type="InterPro" id="IPR000008">
    <property type="entry name" value="C2_dom"/>
</dbReference>
<keyword evidence="8" id="KW-1185">Reference proteome</keyword>
<dbReference type="Pfam" id="PF00168">
    <property type="entry name" value="C2"/>
    <property type="match status" value="1"/>
</dbReference>
<proteinExistence type="predicted"/>
<dbReference type="Proteomes" id="UP000261380">
    <property type="component" value="Unplaced"/>
</dbReference>
<comment type="subcellular location">
    <subcellularLocation>
        <location evidence="1">Membrane</location>
        <topology evidence="1">Single-pass membrane protein</topology>
    </subcellularLocation>
</comment>
<keyword evidence="4" id="KW-1133">Transmembrane helix</keyword>
<reference evidence="7" key="1">
    <citation type="submission" date="2025-08" db="UniProtKB">
        <authorList>
            <consortium name="Ensembl"/>
        </authorList>
    </citation>
    <scope>IDENTIFICATION</scope>
</reference>